<evidence type="ECO:0000256" key="1">
    <source>
        <dbReference type="SAM" id="SignalP"/>
    </source>
</evidence>
<evidence type="ECO:0008006" key="4">
    <source>
        <dbReference type="Google" id="ProtNLM"/>
    </source>
</evidence>
<dbReference type="Proteomes" id="UP000323720">
    <property type="component" value="Unassembled WGS sequence"/>
</dbReference>
<dbReference type="RefSeq" id="WP_148403581.1">
    <property type="nucleotide sequence ID" value="NZ_VSKK01000001.1"/>
</dbReference>
<proteinExistence type="predicted"/>
<dbReference type="OrthoDB" id="1117657at2"/>
<feature type="chain" id="PRO_5022735335" description="DUF4097 domain-containing protein" evidence="1">
    <location>
        <begin position="25"/>
        <end position="364"/>
    </location>
</feature>
<sequence length="364" mass="41324">MKTHILYKLVLALAIMPMFMSASTDPVKTAKHTEEKTIKKSFNVSKNATLKINNSYGNLDIITWKENRIEIVIKITVNGSSEDKVREKIDNISVDFDSNSSYVSAETIFNKNKSRSWWSWGSSSSINMKINYIVKMPMTNSVDLNNDYGTINLDKLEGNAKINCDYGKITTKELMGSNNVIAFDYCKNSYFEYINNGSINADYSEFVVSKAKNINLVADYTNSKFETIENLKYNCDYGSLTIDRANNVNGTSDYLTIVLGDIYKNVSIDADYGSIKIKSIKETAKSISIDSDYVGITIGFDYRYHFNFEIDLEYASLRTHEGFEFNKKREESTSKYYQGYYGSSSTNNLIKINSDYGSVSIEKN</sequence>
<evidence type="ECO:0000313" key="3">
    <source>
        <dbReference type="Proteomes" id="UP000323720"/>
    </source>
</evidence>
<reference evidence="2 3" key="1">
    <citation type="submission" date="2019-08" db="EMBL/GenBank/DDBJ databases">
        <title>Genomes of Antarctic Bizionia species.</title>
        <authorList>
            <person name="Bowman J.P."/>
        </authorList>
    </citation>
    <scope>NUCLEOTIDE SEQUENCE [LARGE SCALE GENOMIC DNA]</scope>
    <source>
        <strain evidence="2 3">ADA-4</strain>
    </source>
</reference>
<accession>A0A5D0RH88</accession>
<comment type="caution">
    <text evidence="2">The sequence shown here is derived from an EMBL/GenBank/DDBJ whole genome shotgun (WGS) entry which is preliminary data.</text>
</comment>
<dbReference type="AlphaFoldDB" id="A0A5D0RH88"/>
<protein>
    <recommendedName>
        <fullName evidence="4">DUF4097 domain-containing protein</fullName>
    </recommendedName>
</protein>
<evidence type="ECO:0000313" key="2">
    <source>
        <dbReference type="EMBL" id="TYB79854.1"/>
    </source>
</evidence>
<name>A0A5D0RH88_9FLAO</name>
<keyword evidence="3" id="KW-1185">Reference proteome</keyword>
<gene>
    <name evidence="2" type="ORF">ES674_08935</name>
</gene>
<dbReference type="EMBL" id="VSKK01000001">
    <property type="protein sequence ID" value="TYB79854.1"/>
    <property type="molecule type" value="Genomic_DNA"/>
</dbReference>
<keyword evidence="1" id="KW-0732">Signal</keyword>
<feature type="signal peptide" evidence="1">
    <location>
        <begin position="1"/>
        <end position="24"/>
    </location>
</feature>
<organism evidence="2 3">
    <name type="scientific">Bizionia myxarmorum</name>
    <dbReference type="NCBI Taxonomy" id="291186"/>
    <lineage>
        <taxon>Bacteria</taxon>
        <taxon>Pseudomonadati</taxon>
        <taxon>Bacteroidota</taxon>
        <taxon>Flavobacteriia</taxon>
        <taxon>Flavobacteriales</taxon>
        <taxon>Flavobacteriaceae</taxon>
        <taxon>Bizionia</taxon>
    </lineage>
</organism>